<accession>A0ABP7D6A0</accession>
<sequence>MEERRRAWWASGFALVLAATTGAAAVHLWWLPCRGTMLVGTPLASFGDAADVADGCVDRMGEGTPFPLPTAAASSSPGLLALIVVTIVAVAVAWLLPVLTEPLSGTSRLVAALPGFAALGVAVLAVGIAYDVPGAEEVAYPLATFLNLLVVSGFAVLLGQVGTWPRHLVTALALSSMGFAGPIVNYLLMVHWSDLNWDAPPGSGYLTAAFLLVCGIAVLALTFLRRPAPPMAARRVPAEVAA</sequence>
<feature type="transmembrane region" description="Helical" evidence="1">
    <location>
        <begin position="109"/>
        <end position="132"/>
    </location>
</feature>
<evidence type="ECO:0000256" key="1">
    <source>
        <dbReference type="SAM" id="Phobius"/>
    </source>
</evidence>
<reference evidence="3" key="1">
    <citation type="journal article" date="2019" name="Int. J. Syst. Evol. Microbiol.">
        <title>The Global Catalogue of Microorganisms (GCM) 10K type strain sequencing project: providing services to taxonomists for standard genome sequencing and annotation.</title>
        <authorList>
            <consortium name="The Broad Institute Genomics Platform"/>
            <consortium name="The Broad Institute Genome Sequencing Center for Infectious Disease"/>
            <person name="Wu L."/>
            <person name="Ma J."/>
        </authorList>
    </citation>
    <scope>NUCLEOTIDE SEQUENCE [LARGE SCALE GENOMIC DNA]</scope>
    <source>
        <strain evidence="3">JCM 16548</strain>
    </source>
</reference>
<comment type="caution">
    <text evidence="2">The sequence shown here is derived from an EMBL/GenBank/DDBJ whole genome shotgun (WGS) entry which is preliminary data.</text>
</comment>
<feature type="transmembrane region" description="Helical" evidence="1">
    <location>
        <begin position="7"/>
        <end position="30"/>
    </location>
</feature>
<dbReference type="EMBL" id="BAAAYX010000003">
    <property type="protein sequence ID" value="GAA3698925.1"/>
    <property type="molecule type" value="Genomic_DNA"/>
</dbReference>
<protein>
    <submittedName>
        <fullName evidence="2">Uncharacterized protein</fullName>
    </submittedName>
</protein>
<dbReference type="Proteomes" id="UP001500051">
    <property type="component" value="Unassembled WGS sequence"/>
</dbReference>
<keyword evidence="3" id="KW-1185">Reference proteome</keyword>
<proteinExistence type="predicted"/>
<feature type="transmembrane region" description="Helical" evidence="1">
    <location>
        <begin position="171"/>
        <end position="192"/>
    </location>
</feature>
<gene>
    <name evidence="2" type="ORF">GCM10022204_14200</name>
</gene>
<feature type="transmembrane region" description="Helical" evidence="1">
    <location>
        <begin position="138"/>
        <end position="159"/>
    </location>
</feature>
<evidence type="ECO:0000313" key="3">
    <source>
        <dbReference type="Proteomes" id="UP001500051"/>
    </source>
</evidence>
<organism evidence="2 3">
    <name type="scientific">Microlunatus aurantiacus</name>
    <dbReference type="NCBI Taxonomy" id="446786"/>
    <lineage>
        <taxon>Bacteria</taxon>
        <taxon>Bacillati</taxon>
        <taxon>Actinomycetota</taxon>
        <taxon>Actinomycetes</taxon>
        <taxon>Propionibacteriales</taxon>
        <taxon>Propionibacteriaceae</taxon>
        <taxon>Microlunatus</taxon>
    </lineage>
</organism>
<feature type="transmembrane region" description="Helical" evidence="1">
    <location>
        <begin position="78"/>
        <end position="97"/>
    </location>
</feature>
<keyword evidence="1" id="KW-1133">Transmembrane helix</keyword>
<feature type="transmembrane region" description="Helical" evidence="1">
    <location>
        <begin position="204"/>
        <end position="224"/>
    </location>
</feature>
<keyword evidence="1" id="KW-0812">Transmembrane</keyword>
<name>A0ABP7D6A0_9ACTN</name>
<keyword evidence="1" id="KW-0472">Membrane</keyword>
<evidence type="ECO:0000313" key="2">
    <source>
        <dbReference type="EMBL" id="GAA3698925.1"/>
    </source>
</evidence>